<accession>A0A0U0X9E9</accession>
<sequence length="256" mass="26601">MNTHAQPLDTAIPTPDGFRRLDDLVHGDTVFGSDGTPIPVLAVNDIGSVSMARLHFDDGAKTDVAAETLWQARDGATGAIGIYRTADICANLVLPGGAPRWTIPTAAAVAFPEAAGLPVDPLTFGSELRSGEATDAGLLWRYLTADVSQRRETLAGVLGTRSSIGASAPSMALAAAGSLIRSLGGLPTWVRHGAGYSLVPLWGRDDELRREIVSFEQVPDQPCRAITVAAADGLYVTGGDFVLTLGAAIAEQRGAA</sequence>
<dbReference type="Proteomes" id="UP000045782">
    <property type="component" value="Unassembled WGS sequence"/>
</dbReference>
<dbReference type="AlphaFoldDB" id="A0A0U0X9E9"/>
<protein>
    <submittedName>
        <fullName evidence="1">Phosphate starvation-inducible protein PhoH, predicted ATPase</fullName>
    </submittedName>
</protein>
<name>A0A0U0X9E9_9MYCO</name>
<reference evidence="1 2" key="1">
    <citation type="submission" date="2015-03" db="EMBL/GenBank/DDBJ databases">
        <authorList>
            <person name="Murphy D."/>
        </authorList>
    </citation>
    <scope>NUCLEOTIDE SEQUENCE [LARGE SCALE GENOMIC DNA]</scope>
    <source>
        <strain evidence="1 2">PAP088</strain>
    </source>
</reference>
<dbReference type="RefSeq" id="WP_052525043.1">
    <property type="nucleotide sequence ID" value="NZ_CP014951.1"/>
</dbReference>
<evidence type="ECO:0000313" key="1">
    <source>
        <dbReference type="EMBL" id="CPV70939.1"/>
    </source>
</evidence>
<proteinExistence type="predicted"/>
<gene>
    <name evidence="1" type="ORF">ERS075579_04939</name>
</gene>
<evidence type="ECO:0000313" key="2">
    <source>
        <dbReference type="Proteomes" id="UP000045782"/>
    </source>
</evidence>
<organism evidence="1 2">
    <name type="scientific">Mycobacteroides abscessus</name>
    <dbReference type="NCBI Taxonomy" id="36809"/>
    <lineage>
        <taxon>Bacteria</taxon>
        <taxon>Bacillati</taxon>
        <taxon>Actinomycetota</taxon>
        <taxon>Actinomycetes</taxon>
        <taxon>Mycobacteriales</taxon>
        <taxon>Mycobacteriaceae</taxon>
        <taxon>Mycobacteroides</taxon>
    </lineage>
</organism>
<dbReference type="EMBL" id="CSWP01000012">
    <property type="protein sequence ID" value="CPV70939.1"/>
    <property type="molecule type" value="Genomic_DNA"/>
</dbReference>